<dbReference type="KEGG" id="amr:AM1_5312"/>
<dbReference type="HOGENOM" id="CLU_694304_0_0_3"/>
<dbReference type="EMBL" id="CP000828">
    <property type="protein sequence ID" value="ABW30270.1"/>
    <property type="molecule type" value="Genomic_DNA"/>
</dbReference>
<dbReference type="OrthoDB" id="524909at2"/>
<name>B0CAR9_ACAM1</name>
<dbReference type="SMART" id="SM00933">
    <property type="entry name" value="NurA"/>
    <property type="match status" value="1"/>
</dbReference>
<organism evidence="2 3">
    <name type="scientific">Acaryochloris marina (strain MBIC 11017)</name>
    <dbReference type="NCBI Taxonomy" id="329726"/>
    <lineage>
        <taxon>Bacteria</taxon>
        <taxon>Bacillati</taxon>
        <taxon>Cyanobacteriota</taxon>
        <taxon>Cyanophyceae</taxon>
        <taxon>Acaryochloridales</taxon>
        <taxon>Acaryochloridaceae</taxon>
        <taxon>Acaryochloris</taxon>
    </lineage>
</organism>
<sequence length="395" mass="45472">MPLKPSEILQALDQKQTEFQDFHQTTLKVLEKYRKALSKVAQQPDAEITKALIDHHNPGGRPLEALGDSPNWIIPSKLKWSSREQSLEWVRERLMGITTFAVDGSQVYPSKDISIPIGMVQVGWFENPHLPLGSYDKDVRLEVLSPEDLKPQDRSTPMDRLVNMHRFRMEIQRMIEFMESHTNRSDCLVFLDGSLVATFAEKFDAECRRFYVQQLVELLQASEKFRVPLVAYIDTSRARDLVQLLHCLKRLPEAPSLNDAAFLGVNMDWGDRTPIFKCDRKGENSHQGILQDYGDQADSIAFTYLKTHEGPPARIEMPIWIYEAGLHSTVLDFVRGEVIIGGGYPYVIETADRVAVLQAEDRQIFFRLLQEWAEKEEINLRFSRKMISKVLRRGN</sequence>
<feature type="domain" description="NurA" evidence="1">
    <location>
        <begin position="97"/>
        <end position="357"/>
    </location>
</feature>
<dbReference type="STRING" id="329726.AM1_5312"/>
<dbReference type="Pfam" id="PF09376">
    <property type="entry name" value="NurA"/>
    <property type="match status" value="1"/>
</dbReference>
<dbReference type="AlphaFoldDB" id="B0CAR9"/>
<proteinExistence type="predicted"/>
<dbReference type="RefSeq" id="WP_012165520.1">
    <property type="nucleotide sequence ID" value="NC_009925.1"/>
</dbReference>
<keyword evidence="3" id="KW-1185">Reference proteome</keyword>
<dbReference type="eggNOG" id="COG1630">
    <property type="taxonomic scope" value="Bacteria"/>
</dbReference>
<evidence type="ECO:0000313" key="3">
    <source>
        <dbReference type="Proteomes" id="UP000000268"/>
    </source>
</evidence>
<protein>
    <recommendedName>
        <fullName evidence="1">NurA domain-containing protein</fullName>
    </recommendedName>
</protein>
<evidence type="ECO:0000313" key="2">
    <source>
        <dbReference type="EMBL" id="ABW30270.1"/>
    </source>
</evidence>
<gene>
    <name evidence="2" type="ordered locus">AM1_5312</name>
</gene>
<accession>B0CAR9</accession>
<dbReference type="InterPro" id="IPR018977">
    <property type="entry name" value="NurA_domain"/>
</dbReference>
<reference evidence="2 3" key="1">
    <citation type="journal article" date="2008" name="Proc. Natl. Acad. Sci. U.S.A.">
        <title>Niche adaptation and genome expansion in the chlorophyll d-producing cyanobacterium Acaryochloris marina.</title>
        <authorList>
            <person name="Swingley W.D."/>
            <person name="Chen M."/>
            <person name="Cheung P.C."/>
            <person name="Conrad A.L."/>
            <person name="Dejesa L.C."/>
            <person name="Hao J."/>
            <person name="Honchak B.M."/>
            <person name="Karbach L.E."/>
            <person name="Kurdoglu A."/>
            <person name="Lahiri S."/>
            <person name="Mastrian S.D."/>
            <person name="Miyashita H."/>
            <person name="Page L."/>
            <person name="Ramakrishna P."/>
            <person name="Satoh S."/>
            <person name="Sattley W.M."/>
            <person name="Shimada Y."/>
            <person name="Taylor H.L."/>
            <person name="Tomo T."/>
            <person name="Tsuchiya T."/>
            <person name="Wang Z.T."/>
            <person name="Raymond J."/>
            <person name="Mimuro M."/>
            <person name="Blankenship R.E."/>
            <person name="Touchman J.W."/>
        </authorList>
    </citation>
    <scope>NUCLEOTIDE SEQUENCE [LARGE SCALE GENOMIC DNA]</scope>
    <source>
        <strain evidence="3">MBIC 11017</strain>
    </source>
</reference>
<dbReference type="Proteomes" id="UP000000268">
    <property type="component" value="Chromosome"/>
</dbReference>
<evidence type="ECO:0000259" key="1">
    <source>
        <dbReference type="SMART" id="SM00933"/>
    </source>
</evidence>